<evidence type="ECO:0000313" key="2">
    <source>
        <dbReference type="EMBL" id="SDD94448.1"/>
    </source>
</evidence>
<proteinExistence type="predicted"/>
<gene>
    <name evidence="2" type="ORF">SAMN05421720_102147</name>
</gene>
<sequence>MTETRAPLVLLPGLLNDAALWAAQVRDLADIADPVVADLTRDESIAALAARVLAEAPPRFALAGLSMGGYVALAVALAAPERVERLALLDTNARADKPEQSARRHELIGWARDGRFGEVMPALLPMLVTPAHAEDEAIAGTVRGMATRVGPEGFIRQQTAIMGRPDRRAALAGIACPTLVLCGRDDALTPPEMHEEMRDGLPHARLEVIPDCGHLSPLEQPAAVSAAVRAWLRG</sequence>
<dbReference type="PANTHER" id="PTHR43798">
    <property type="entry name" value="MONOACYLGLYCEROL LIPASE"/>
    <property type="match status" value="1"/>
</dbReference>
<dbReference type="Gene3D" id="3.40.50.1820">
    <property type="entry name" value="alpha/beta hydrolase"/>
    <property type="match status" value="1"/>
</dbReference>
<organism evidence="2 3">
    <name type="scientific">Rhodospira trueperi</name>
    <dbReference type="NCBI Taxonomy" id="69960"/>
    <lineage>
        <taxon>Bacteria</taxon>
        <taxon>Pseudomonadati</taxon>
        <taxon>Pseudomonadota</taxon>
        <taxon>Alphaproteobacteria</taxon>
        <taxon>Rhodospirillales</taxon>
        <taxon>Rhodospirillaceae</taxon>
        <taxon>Rhodospira</taxon>
    </lineage>
</organism>
<dbReference type="PANTHER" id="PTHR43798:SF29">
    <property type="entry name" value="AB HYDROLASE-1 DOMAIN-CONTAINING PROTEIN"/>
    <property type="match status" value="1"/>
</dbReference>
<dbReference type="SUPFAM" id="SSF53474">
    <property type="entry name" value="alpha/beta-Hydrolases"/>
    <property type="match status" value="1"/>
</dbReference>
<dbReference type="Pfam" id="PF00561">
    <property type="entry name" value="Abhydrolase_1"/>
    <property type="match status" value="1"/>
</dbReference>
<dbReference type="STRING" id="69960.SAMN05421720_102147"/>
<dbReference type="RefSeq" id="WP_092782557.1">
    <property type="nucleotide sequence ID" value="NZ_FNAP01000002.1"/>
</dbReference>
<dbReference type="InterPro" id="IPR050266">
    <property type="entry name" value="AB_hydrolase_sf"/>
</dbReference>
<evidence type="ECO:0000313" key="3">
    <source>
        <dbReference type="Proteomes" id="UP000199412"/>
    </source>
</evidence>
<feature type="domain" description="AB hydrolase-1" evidence="1">
    <location>
        <begin position="58"/>
        <end position="220"/>
    </location>
</feature>
<evidence type="ECO:0000259" key="1">
    <source>
        <dbReference type="Pfam" id="PF00561"/>
    </source>
</evidence>
<keyword evidence="3" id="KW-1185">Reference proteome</keyword>
<dbReference type="AlphaFoldDB" id="A0A1G6YVS9"/>
<dbReference type="InterPro" id="IPR000073">
    <property type="entry name" value="AB_hydrolase_1"/>
</dbReference>
<dbReference type="EMBL" id="FNAP01000002">
    <property type="protein sequence ID" value="SDD94448.1"/>
    <property type="molecule type" value="Genomic_DNA"/>
</dbReference>
<dbReference type="Proteomes" id="UP000199412">
    <property type="component" value="Unassembled WGS sequence"/>
</dbReference>
<reference evidence="2 3" key="1">
    <citation type="submission" date="2016-10" db="EMBL/GenBank/DDBJ databases">
        <authorList>
            <person name="de Groot N.N."/>
        </authorList>
    </citation>
    <scope>NUCLEOTIDE SEQUENCE [LARGE SCALE GENOMIC DNA]</scope>
    <source>
        <strain evidence="2 3">ATCC 700224</strain>
    </source>
</reference>
<dbReference type="PRINTS" id="PR00111">
    <property type="entry name" value="ABHYDROLASE"/>
</dbReference>
<dbReference type="InterPro" id="IPR029058">
    <property type="entry name" value="AB_hydrolase_fold"/>
</dbReference>
<protein>
    <submittedName>
        <fullName evidence="2">Pimeloyl-ACP methyl ester carboxylesterase</fullName>
    </submittedName>
</protein>
<name>A0A1G6YVS9_9PROT</name>
<accession>A0A1G6YVS9</accession>
<dbReference type="OrthoDB" id="5491135at2"/>